<keyword evidence="1" id="KW-0472">Membrane</keyword>
<evidence type="ECO:0000313" key="2">
    <source>
        <dbReference type="EMBL" id="MFC7328875.1"/>
    </source>
</evidence>
<dbReference type="Proteomes" id="UP001596540">
    <property type="component" value="Unassembled WGS sequence"/>
</dbReference>
<keyword evidence="1" id="KW-0812">Transmembrane</keyword>
<evidence type="ECO:0000256" key="1">
    <source>
        <dbReference type="SAM" id="Phobius"/>
    </source>
</evidence>
<feature type="transmembrane region" description="Helical" evidence="1">
    <location>
        <begin position="12"/>
        <end position="33"/>
    </location>
</feature>
<comment type="caution">
    <text evidence="2">The sequence shown here is derived from an EMBL/GenBank/DDBJ whole genome shotgun (WGS) entry which is preliminary data.</text>
</comment>
<dbReference type="EMBL" id="JBHTBH010000006">
    <property type="protein sequence ID" value="MFC7328875.1"/>
    <property type="molecule type" value="Genomic_DNA"/>
</dbReference>
<evidence type="ECO:0000313" key="3">
    <source>
        <dbReference type="Proteomes" id="UP001596540"/>
    </source>
</evidence>
<protein>
    <submittedName>
        <fullName evidence="2">Uncharacterized protein</fullName>
    </submittedName>
</protein>
<name>A0ABW2KIB4_9ACTN</name>
<accession>A0ABW2KIB4</accession>
<proteinExistence type="predicted"/>
<keyword evidence="3" id="KW-1185">Reference proteome</keyword>
<gene>
    <name evidence="2" type="ORF">ACFQRF_14090</name>
</gene>
<sequence length="44" mass="4724">MGLVVPNFLSTLLAKVVLILVEAVVAEIVFMLVKSLRARRAATA</sequence>
<reference evidence="3" key="1">
    <citation type="journal article" date="2019" name="Int. J. Syst. Evol. Microbiol.">
        <title>The Global Catalogue of Microorganisms (GCM) 10K type strain sequencing project: providing services to taxonomists for standard genome sequencing and annotation.</title>
        <authorList>
            <consortium name="The Broad Institute Genomics Platform"/>
            <consortium name="The Broad Institute Genome Sequencing Center for Infectious Disease"/>
            <person name="Wu L."/>
            <person name="Ma J."/>
        </authorList>
    </citation>
    <scope>NUCLEOTIDE SEQUENCE [LARGE SCALE GENOMIC DNA]</scope>
    <source>
        <strain evidence="3">CGMCC 4.7382</strain>
    </source>
</reference>
<keyword evidence="1" id="KW-1133">Transmembrane helix</keyword>
<organism evidence="2 3">
    <name type="scientific">Marinactinospora rubrisoli</name>
    <dbReference type="NCBI Taxonomy" id="2715399"/>
    <lineage>
        <taxon>Bacteria</taxon>
        <taxon>Bacillati</taxon>
        <taxon>Actinomycetota</taxon>
        <taxon>Actinomycetes</taxon>
        <taxon>Streptosporangiales</taxon>
        <taxon>Nocardiopsidaceae</taxon>
        <taxon>Marinactinospora</taxon>
    </lineage>
</organism>